<dbReference type="AlphaFoldDB" id="A0A917QPN6"/>
<keyword evidence="2" id="KW-0732">Signal</keyword>
<sequence>MNRRTATTAAAALLVAAVGSGCAITTDTNERGLDYDYDSWSGEKTLEGCVEPGQRAWQDINDPGVALPADQRSFEFRSDPKDPRVPASGAESGSIGVVSKDNLEMSVEGVATFYLTSDCQTLDKFWRTIGQKYSADSEEGWARMLGVYVKQPLDRAMDAAAKKYPWKDLFANPQVKQAWETEVAGLASQFIKEQAGADYFTGFKFTLQQPQPPQKVREALAAAQEAVEQNAAQKNRNEQVKTEIQSIKELVDVLGPSGYVLYQAIKDGKVTIVPVPVGSSVNVSPKN</sequence>
<proteinExistence type="predicted"/>
<keyword evidence="1" id="KW-0175">Coiled coil</keyword>
<evidence type="ECO:0000256" key="2">
    <source>
        <dbReference type="SAM" id="SignalP"/>
    </source>
</evidence>
<feature type="chain" id="PRO_5037703297" description="Band 7 domain-containing protein" evidence="2">
    <location>
        <begin position="24"/>
        <end position="287"/>
    </location>
</feature>
<evidence type="ECO:0000259" key="3">
    <source>
        <dbReference type="Pfam" id="PF01145"/>
    </source>
</evidence>
<dbReference type="RefSeq" id="WP_189160959.1">
    <property type="nucleotide sequence ID" value="NZ_BMNT01000001.1"/>
</dbReference>
<keyword evidence="5" id="KW-1185">Reference proteome</keyword>
<dbReference type="Pfam" id="PF01145">
    <property type="entry name" value="Band_7"/>
    <property type="match status" value="1"/>
</dbReference>
<feature type="coiled-coil region" evidence="1">
    <location>
        <begin position="216"/>
        <end position="250"/>
    </location>
</feature>
<organism evidence="4 5">
    <name type="scientific">Sphaerisporangium melleum</name>
    <dbReference type="NCBI Taxonomy" id="321316"/>
    <lineage>
        <taxon>Bacteria</taxon>
        <taxon>Bacillati</taxon>
        <taxon>Actinomycetota</taxon>
        <taxon>Actinomycetes</taxon>
        <taxon>Streptosporangiales</taxon>
        <taxon>Streptosporangiaceae</taxon>
        <taxon>Sphaerisporangium</taxon>
    </lineage>
</organism>
<reference evidence="4" key="2">
    <citation type="submission" date="2020-09" db="EMBL/GenBank/DDBJ databases">
        <authorList>
            <person name="Sun Q."/>
            <person name="Ohkuma M."/>
        </authorList>
    </citation>
    <scope>NUCLEOTIDE SEQUENCE</scope>
    <source>
        <strain evidence="4">JCM 13064</strain>
    </source>
</reference>
<reference evidence="4" key="1">
    <citation type="journal article" date="2014" name="Int. J. Syst. Evol. Microbiol.">
        <title>Complete genome sequence of Corynebacterium casei LMG S-19264T (=DSM 44701T), isolated from a smear-ripened cheese.</title>
        <authorList>
            <consortium name="US DOE Joint Genome Institute (JGI-PGF)"/>
            <person name="Walter F."/>
            <person name="Albersmeier A."/>
            <person name="Kalinowski J."/>
            <person name="Ruckert C."/>
        </authorList>
    </citation>
    <scope>NUCLEOTIDE SEQUENCE</scope>
    <source>
        <strain evidence="4">JCM 13064</strain>
    </source>
</reference>
<dbReference type="InterPro" id="IPR001107">
    <property type="entry name" value="Band_7"/>
</dbReference>
<evidence type="ECO:0000313" key="4">
    <source>
        <dbReference type="EMBL" id="GGK62123.1"/>
    </source>
</evidence>
<dbReference type="PROSITE" id="PS51257">
    <property type="entry name" value="PROKAR_LIPOPROTEIN"/>
    <property type="match status" value="1"/>
</dbReference>
<feature type="domain" description="Band 7" evidence="3">
    <location>
        <begin position="28"/>
        <end position="239"/>
    </location>
</feature>
<gene>
    <name evidence="4" type="ORF">GCM10007964_01620</name>
</gene>
<evidence type="ECO:0000256" key="1">
    <source>
        <dbReference type="SAM" id="Coils"/>
    </source>
</evidence>
<evidence type="ECO:0000313" key="5">
    <source>
        <dbReference type="Proteomes" id="UP000645217"/>
    </source>
</evidence>
<dbReference type="EMBL" id="BMNT01000001">
    <property type="protein sequence ID" value="GGK62123.1"/>
    <property type="molecule type" value="Genomic_DNA"/>
</dbReference>
<name>A0A917QPN6_9ACTN</name>
<feature type="signal peptide" evidence="2">
    <location>
        <begin position="1"/>
        <end position="23"/>
    </location>
</feature>
<comment type="caution">
    <text evidence="4">The sequence shown here is derived from an EMBL/GenBank/DDBJ whole genome shotgun (WGS) entry which is preliminary data.</text>
</comment>
<protein>
    <recommendedName>
        <fullName evidence="3">Band 7 domain-containing protein</fullName>
    </recommendedName>
</protein>
<dbReference type="Proteomes" id="UP000645217">
    <property type="component" value="Unassembled WGS sequence"/>
</dbReference>
<accession>A0A917QPN6</accession>